<reference evidence="2" key="1">
    <citation type="journal article" date="2014" name="Front. Microbiol.">
        <title>High frequency of phylogenetically diverse reductive dehalogenase-homologous genes in deep subseafloor sedimentary metagenomes.</title>
        <authorList>
            <person name="Kawai M."/>
            <person name="Futagami T."/>
            <person name="Toyoda A."/>
            <person name="Takaki Y."/>
            <person name="Nishi S."/>
            <person name="Hori S."/>
            <person name="Arai W."/>
            <person name="Tsubouchi T."/>
            <person name="Morono Y."/>
            <person name="Uchiyama I."/>
            <person name="Ito T."/>
            <person name="Fujiyama A."/>
            <person name="Inagaki F."/>
            <person name="Takami H."/>
        </authorList>
    </citation>
    <scope>NUCLEOTIDE SEQUENCE</scope>
    <source>
        <strain evidence="2">Expedition CK06-06</strain>
    </source>
</reference>
<feature type="non-terminal residue" evidence="2">
    <location>
        <position position="1"/>
    </location>
</feature>
<gene>
    <name evidence="2" type="ORF">S03H2_25453</name>
</gene>
<dbReference type="EMBL" id="BARU01014413">
    <property type="protein sequence ID" value="GAH32798.1"/>
    <property type="molecule type" value="Genomic_DNA"/>
</dbReference>
<sequence length="29" mass="3482">RKMKRREIMSWGIIIIILVIIAWIVCEVV</sequence>
<evidence type="ECO:0000256" key="1">
    <source>
        <dbReference type="SAM" id="Phobius"/>
    </source>
</evidence>
<accession>X1GIF5</accession>
<comment type="caution">
    <text evidence="2">The sequence shown here is derived from an EMBL/GenBank/DDBJ whole genome shotgun (WGS) entry which is preliminary data.</text>
</comment>
<name>X1GIF5_9ZZZZ</name>
<feature type="transmembrane region" description="Helical" evidence="1">
    <location>
        <begin position="7"/>
        <end position="25"/>
    </location>
</feature>
<organism evidence="2">
    <name type="scientific">marine sediment metagenome</name>
    <dbReference type="NCBI Taxonomy" id="412755"/>
    <lineage>
        <taxon>unclassified sequences</taxon>
        <taxon>metagenomes</taxon>
        <taxon>ecological metagenomes</taxon>
    </lineage>
</organism>
<protein>
    <submittedName>
        <fullName evidence="2">Uncharacterized protein</fullName>
    </submittedName>
</protein>
<keyword evidence="1" id="KW-0472">Membrane</keyword>
<keyword evidence="1" id="KW-0812">Transmembrane</keyword>
<keyword evidence="1" id="KW-1133">Transmembrane helix</keyword>
<evidence type="ECO:0000313" key="2">
    <source>
        <dbReference type="EMBL" id="GAH32798.1"/>
    </source>
</evidence>
<dbReference type="AlphaFoldDB" id="X1GIF5"/>
<proteinExistence type="predicted"/>